<evidence type="ECO:0000256" key="7">
    <source>
        <dbReference type="ARBA" id="ARBA00035190"/>
    </source>
</evidence>
<dbReference type="GO" id="GO:0005762">
    <property type="term" value="C:mitochondrial large ribosomal subunit"/>
    <property type="evidence" value="ECO:0007669"/>
    <property type="project" value="TreeGrafter"/>
</dbReference>
<evidence type="ECO:0000256" key="5">
    <source>
        <dbReference type="ARBA" id="ARBA00023128"/>
    </source>
</evidence>
<evidence type="ECO:0000256" key="3">
    <source>
        <dbReference type="ARBA" id="ARBA00022946"/>
    </source>
</evidence>
<dbReference type="InterPro" id="IPR021757">
    <property type="entry name" value="Ribosomal_mL46_N"/>
</dbReference>
<dbReference type="CDD" id="cd04661">
    <property type="entry name" value="NUDIX_MRP_L46"/>
    <property type="match status" value="1"/>
</dbReference>
<name>A0A6A5QPA1_AMPQU</name>
<sequence>MNAGQHTTRRLAARAGQSICRSCRESISRNNYATAAAVAVQSEDQVSHAIPPVAQASPSTAYAINAGVVLSRPPQITRDLHPFESAFFLYQKRLNERLALPFSRYFYFKKSTPADLEWKRKIKQRLTPARDIGRYKGYGEEAWNDEVLVGAKESDLQWQVERLLEDAATDGRATGEAEQKSAKNIERELFEKPMPRRTEADEKNDTKSLNRALQRTLYLLVKAKDGKWQFPEDRLNDENIHGAASRIITQCGGLNMNTWLVGHVPIGHHQYNYTKPTKLPSGLTEHGAKTFFLKARIMAGQANLKDNKLGLKDFKWLAKDELQKEVDESYWKSVKNMLAER</sequence>
<evidence type="ECO:0000256" key="1">
    <source>
        <dbReference type="ARBA" id="ARBA00004173"/>
    </source>
</evidence>
<proteinExistence type="inferred from homology"/>
<dbReference type="FunFam" id="3.90.79.10:FF:000018">
    <property type="entry name" value="39S ribosomal protein L46, mitochondrial"/>
    <property type="match status" value="1"/>
</dbReference>
<evidence type="ECO:0000256" key="4">
    <source>
        <dbReference type="ARBA" id="ARBA00022980"/>
    </source>
</evidence>
<keyword evidence="10" id="KW-1185">Reference proteome</keyword>
<evidence type="ECO:0000256" key="6">
    <source>
        <dbReference type="ARBA" id="ARBA00023274"/>
    </source>
</evidence>
<dbReference type="PANTHER" id="PTHR13124">
    <property type="entry name" value="39S RIBOSOMAL PROTEIN L46, MITOCHONDRIAL PRECURSOR-RELATED"/>
    <property type="match status" value="1"/>
</dbReference>
<comment type="similarity">
    <text evidence="2">Belongs to the mitochondrion-specific ribosomal protein mL46 family.</text>
</comment>
<dbReference type="AlphaFoldDB" id="A0A6A5QPA1"/>
<feature type="domain" description="Large ribosomal subunit protein mL46 N-terminal" evidence="8">
    <location>
        <begin position="62"/>
        <end position="201"/>
    </location>
</feature>
<dbReference type="Gene3D" id="3.90.79.10">
    <property type="entry name" value="Nucleoside Triphosphate Pyrophosphohydrolase"/>
    <property type="match status" value="1"/>
</dbReference>
<dbReference type="Pfam" id="PF11788">
    <property type="entry name" value="MRP-L46"/>
    <property type="match status" value="1"/>
</dbReference>
<dbReference type="Proteomes" id="UP000800096">
    <property type="component" value="Unassembled WGS sequence"/>
</dbReference>
<protein>
    <recommendedName>
        <fullName evidence="7">Large ribosomal subunit protein mL46</fullName>
    </recommendedName>
</protein>
<keyword evidence="3" id="KW-0809">Transit peptide</keyword>
<organism evidence="9 10">
    <name type="scientific">Ampelomyces quisqualis</name>
    <name type="common">Powdery mildew agent</name>
    <dbReference type="NCBI Taxonomy" id="50730"/>
    <lineage>
        <taxon>Eukaryota</taxon>
        <taxon>Fungi</taxon>
        <taxon>Dikarya</taxon>
        <taxon>Ascomycota</taxon>
        <taxon>Pezizomycotina</taxon>
        <taxon>Dothideomycetes</taxon>
        <taxon>Pleosporomycetidae</taxon>
        <taxon>Pleosporales</taxon>
        <taxon>Pleosporineae</taxon>
        <taxon>Phaeosphaeriaceae</taxon>
        <taxon>Ampelomyces</taxon>
    </lineage>
</organism>
<evidence type="ECO:0000313" key="10">
    <source>
        <dbReference type="Proteomes" id="UP000800096"/>
    </source>
</evidence>
<evidence type="ECO:0000313" key="9">
    <source>
        <dbReference type="EMBL" id="KAF1917223.1"/>
    </source>
</evidence>
<evidence type="ECO:0000259" key="8">
    <source>
        <dbReference type="Pfam" id="PF11788"/>
    </source>
</evidence>
<dbReference type="EMBL" id="ML979134">
    <property type="protein sequence ID" value="KAF1917223.1"/>
    <property type="molecule type" value="Genomic_DNA"/>
</dbReference>
<evidence type="ECO:0000256" key="2">
    <source>
        <dbReference type="ARBA" id="ARBA00009070"/>
    </source>
</evidence>
<comment type="subcellular location">
    <subcellularLocation>
        <location evidence="1">Mitochondrion</location>
    </subcellularLocation>
</comment>
<dbReference type="PANTHER" id="PTHR13124:SF12">
    <property type="entry name" value="LARGE RIBOSOMAL SUBUNIT PROTEIN ML46"/>
    <property type="match status" value="1"/>
</dbReference>
<dbReference type="OrthoDB" id="414075at2759"/>
<dbReference type="InterPro" id="IPR040008">
    <property type="entry name" value="Ribosomal_mL46"/>
</dbReference>
<keyword evidence="4 9" id="KW-0689">Ribosomal protein</keyword>
<gene>
    <name evidence="9" type="ORF">BDU57DRAFT_546549</name>
</gene>
<reference evidence="9" key="1">
    <citation type="journal article" date="2020" name="Stud. Mycol.">
        <title>101 Dothideomycetes genomes: a test case for predicting lifestyles and emergence of pathogens.</title>
        <authorList>
            <person name="Haridas S."/>
            <person name="Albert R."/>
            <person name="Binder M."/>
            <person name="Bloem J."/>
            <person name="Labutti K."/>
            <person name="Salamov A."/>
            <person name="Andreopoulos B."/>
            <person name="Baker S."/>
            <person name="Barry K."/>
            <person name="Bills G."/>
            <person name="Bluhm B."/>
            <person name="Cannon C."/>
            <person name="Castanera R."/>
            <person name="Culley D."/>
            <person name="Daum C."/>
            <person name="Ezra D."/>
            <person name="Gonzalez J."/>
            <person name="Henrissat B."/>
            <person name="Kuo A."/>
            <person name="Liang C."/>
            <person name="Lipzen A."/>
            <person name="Lutzoni F."/>
            <person name="Magnuson J."/>
            <person name="Mondo S."/>
            <person name="Nolan M."/>
            <person name="Ohm R."/>
            <person name="Pangilinan J."/>
            <person name="Park H.-J."/>
            <person name="Ramirez L."/>
            <person name="Alfaro M."/>
            <person name="Sun H."/>
            <person name="Tritt A."/>
            <person name="Yoshinaga Y."/>
            <person name="Zwiers L.-H."/>
            <person name="Turgeon B."/>
            <person name="Goodwin S."/>
            <person name="Spatafora J."/>
            <person name="Crous P."/>
            <person name="Grigoriev I."/>
        </authorList>
    </citation>
    <scope>NUCLEOTIDE SEQUENCE</scope>
    <source>
        <strain evidence="9">HMLAC05119</strain>
    </source>
</reference>
<dbReference type="GO" id="GO:0005743">
    <property type="term" value="C:mitochondrial inner membrane"/>
    <property type="evidence" value="ECO:0007669"/>
    <property type="project" value="UniProtKB-ARBA"/>
</dbReference>
<keyword evidence="5" id="KW-0496">Mitochondrion</keyword>
<keyword evidence="6" id="KW-0687">Ribonucleoprotein</keyword>
<dbReference type="GO" id="GO:0003735">
    <property type="term" value="F:structural constituent of ribosome"/>
    <property type="evidence" value="ECO:0007669"/>
    <property type="project" value="InterPro"/>
</dbReference>
<accession>A0A6A5QPA1</accession>
<dbReference type="InterPro" id="IPR033650">
    <property type="entry name" value="Ribosomal_mL46_NUDIX"/>
</dbReference>